<evidence type="ECO:0000256" key="1">
    <source>
        <dbReference type="SAM" id="MobiDB-lite"/>
    </source>
</evidence>
<organism evidence="2 3">
    <name type="scientific">Diaporthe vaccinii</name>
    <dbReference type="NCBI Taxonomy" id="105482"/>
    <lineage>
        <taxon>Eukaryota</taxon>
        <taxon>Fungi</taxon>
        <taxon>Dikarya</taxon>
        <taxon>Ascomycota</taxon>
        <taxon>Pezizomycotina</taxon>
        <taxon>Sordariomycetes</taxon>
        <taxon>Sordariomycetidae</taxon>
        <taxon>Diaporthales</taxon>
        <taxon>Diaporthaceae</taxon>
        <taxon>Diaporthe</taxon>
        <taxon>Diaporthe eres species complex</taxon>
    </lineage>
</organism>
<accession>A0ABR4EC48</accession>
<name>A0ABR4EC48_9PEZI</name>
<evidence type="ECO:0000313" key="3">
    <source>
        <dbReference type="Proteomes" id="UP001600888"/>
    </source>
</evidence>
<gene>
    <name evidence="2" type="ORF">FJTKL_12977</name>
</gene>
<proteinExistence type="predicted"/>
<sequence length="250" mass="27739">MACIGGRPCSRNSFSDNAYDTAEDTSGEGYELTRQPRRTFSRHSDPLPLLSPRSLSPGSLSYIDPTETSPEAPIDPPTPAVSNKTMTMNIPLDDVDLVQLFLRPDGSVKGISFNYLDSDIADLGCCVAEPDCWFPFDQPQWLLFTPAPGRRVGRGFFPVKSISFADVLEDDEVETRAVRMEGSLVFRLSPNGLELDISRNVGVYRTTSRCGKKTFKRATGAVKGWLGKHCALFRLSNRMSKYSKISQQTR</sequence>
<dbReference type="Proteomes" id="UP001600888">
    <property type="component" value="Unassembled WGS sequence"/>
</dbReference>
<feature type="compositionally biased region" description="Low complexity" evidence="1">
    <location>
        <begin position="46"/>
        <end position="61"/>
    </location>
</feature>
<comment type="caution">
    <text evidence="2">The sequence shown here is derived from an EMBL/GenBank/DDBJ whole genome shotgun (WGS) entry which is preliminary data.</text>
</comment>
<dbReference type="EMBL" id="JBAWTH010000070">
    <property type="protein sequence ID" value="KAL2280008.1"/>
    <property type="molecule type" value="Genomic_DNA"/>
</dbReference>
<reference evidence="2 3" key="1">
    <citation type="submission" date="2024-03" db="EMBL/GenBank/DDBJ databases">
        <title>A high-quality draft genome sequence of Diaporthe vaccinii, a causative agent of upright dieback and viscid rot disease in cranberry plants.</title>
        <authorList>
            <person name="Sarrasin M."/>
            <person name="Lang B.F."/>
            <person name="Burger G."/>
        </authorList>
    </citation>
    <scope>NUCLEOTIDE SEQUENCE [LARGE SCALE GENOMIC DNA]</scope>
    <source>
        <strain evidence="2 3">IS7</strain>
    </source>
</reference>
<keyword evidence="3" id="KW-1185">Reference proteome</keyword>
<feature type="region of interest" description="Disordered" evidence="1">
    <location>
        <begin position="1"/>
        <end position="81"/>
    </location>
</feature>
<evidence type="ECO:0000313" key="2">
    <source>
        <dbReference type="EMBL" id="KAL2280008.1"/>
    </source>
</evidence>
<protein>
    <submittedName>
        <fullName evidence="2">Uncharacterized protein</fullName>
    </submittedName>
</protein>